<name>A0A151NAG1_ALLMI</name>
<protein>
    <submittedName>
        <fullName evidence="1">Uncharacterized protein</fullName>
    </submittedName>
</protein>
<dbReference type="Proteomes" id="UP000050525">
    <property type="component" value="Unassembled WGS sequence"/>
</dbReference>
<organism evidence="1 2">
    <name type="scientific">Alligator mississippiensis</name>
    <name type="common">American alligator</name>
    <dbReference type="NCBI Taxonomy" id="8496"/>
    <lineage>
        <taxon>Eukaryota</taxon>
        <taxon>Metazoa</taxon>
        <taxon>Chordata</taxon>
        <taxon>Craniata</taxon>
        <taxon>Vertebrata</taxon>
        <taxon>Euteleostomi</taxon>
        <taxon>Archelosauria</taxon>
        <taxon>Archosauria</taxon>
        <taxon>Crocodylia</taxon>
        <taxon>Alligatoridae</taxon>
        <taxon>Alligatorinae</taxon>
        <taxon>Alligator</taxon>
    </lineage>
</organism>
<evidence type="ECO:0000313" key="2">
    <source>
        <dbReference type="Proteomes" id="UP000050525"/>
    </source>
</evidence>
<evidence type="ECO:0000313" key="1">
    <source>
        <dbReference type="EMBL" id="KYO33727.1"/>
    </source>
</evidence>
<accession>A0A151NAG1</accession>
<dbReference type="AlphaFoldDB" id="A0A151NAG1"/>
<keyword evidence="2" id="KW-1185">Reference proteome</keyword>
<sequence>MVGVYGVWDRSCLNLHFGPISKLLGLLRLPPLFFLTLQNKLDPYVKPESNSRYLELKSQNDLVIEPCQLQSGGF</sequence>
<gene>
    <name evidence="1" type="ORF">Y1Q_0008853</name>
</gene>
<reference evidence="1 2" key="1">
    <citation type="journal article" date="2012" name="Genome Biol.">
        <title>Sequencing three crocodilian genomes to illuminate the evolution of archosaurs and amniotes.</title>
        <authorList>
            <person name="St John J.A."/>
            <person name="Braun E.L."/>
            <person name="Isberg S.R."/>
            <person name="Miles L.G."/>
            <person name="Chong A.Y."/>
            <person name="Gongora J."/>
            <person name="Dalzell P."/>
            <person name="Moran C."/>
            <person name="Bed'hom B."/>
            <person name="Abzhanov A."/>
            <person name="Burgess S.C."/>
            <person name="Cooksey A.M."/>
            <person name="Castoe T.A."/>
            <person name="Crawford N.G."/>
            <person name="Densmore L.D."/>
            <person name="Drew J.C."/>
            <person name="Edwards S.V."/>
            <person name="Faircloth B.C."/>
            <person name="Fujita M.K."/>
            <person name="Greenwold M.J."/>
            <person name="Hoffmann F.G."/>
            <person name="Howard J.M."/>
            <person name="Iguchi T."/>
            <person name="Janes D.E."/>
            <person name="Khan S.Y."/>
            <person name="Kohno S."/>
            <person name="de Koning A.J."/>
            <person name="Lance S.L."/>
            <person name="McCarthy F.M."/>
            <person name="McCormack J.E."/>
            <person name="Merchant M.E."/>
            <person name="Peterson D.G."/>
            <person name="Pollock D.D."/>
            <person name="Pourmand N."/>
            <person name="Raney B.J."/>
            <person name="Roessler K.A."/>
            <person name="Sanford J.R."/>
            <person name="Sawyer R.H."/>
            <person name="Schmidt C.J."/>
            <person name="Triplett E.W."/>
            <person name="Tuberville T.D."/>
            <person name="Venegas-Anaya M."/>
            <person name="Howard J.T."/>
            <person name="Jarvis E.D."/>
            <person name="Guillette L.J.Jr."/>
            <person name="Glenn T.C."/>
            <person name="Green R.E."/>
            <person name="Ray D.A."/>
        </authorList>
    </citation>
    <scope>NUCLEOTIDE SEQUENCE [LARGE SCALE GENOMIC DNA]</scope>
    <source>
        <strain evidence="1">KSC_2009_1</strain>
    </source>
</reference>
<comment type="caution">
    <text evidence="1">The sequence shown here is derived from an EMBL/GenBank/DDBJ whole genome shotgun (WGS) entry which is preliminary data.</text>
</comment>
<dbReference type="EMBL" id="AKHW03003682">
    <property type="protein sequence ID" value="KYO33727.1"/>
    <property type="molecule type" value="Genomic_DNA"/>
</dbReference>
<proteinExistence type="predicted"/>